<dbReference type="RefSeq" id="WP_116721461.1">
    <property type="nucleotide sequence ID" value="NZ_CP011524.1"/>
</dbReference>
<comment type="caution">
    <text evidence="1">The sequence shown here is derived from an EMBL/GenBank/DDBJ whole genome shotgun (WGS) entry which is preliminary data.</text>
</comment>
<proteinExistence type="predicted"/>
<organism evidence="1 2">
    <name type="scientific">Intestinimonas butyriciproducens</name>
    <dbReference type="NCBI Taxonomy" id="1297617"/>
    <lineage>
        <taxon>Bacteria</taxon>
        <taxon>Bacillati</taxon>
        <taxon>Bacillota</taxon>
        <taxon>Clostridia</taxon>
        <taxon>Eubacteriales</taxon>
        <taxon>Intestinimonas</taxon>
    </lineage>
</organism>
<dbReference type="Proteomes" id="UP000245778">
    <property type="component" value="Unassembled WGS sequence"/>
</dbReference>
<reference evidence="1 2" key="1">
    <citation type="submission" date="2018-04" db="EMBL/GenBank/DDBJ databases">
        <title>Genomic Encyclopedia of Type Strains, Phase IV (KMG-IV): sequencing the most valuable type-strain genomes for metagenomic binning, comparative biology and taxonomic classification.</title>
        <authorList>
            <person name="Goeker M."/>
        </authorList>
    </citation>
    <scope>NUCLEOTIDE SEQUENCE [LARGE SCALE GENOMIC DNA]</scope>
    <source>
        <strain evidence="1 2">DSM 26588</strain>
    </source>
</reference>
<dbReference type="OrthoDB" id="1881091at2"/>
<protein>
    <submittedName>
        <fullName evidence="1">Uncharacterized protein</fullName>
    </submittedName>
</protein>
<dbReference type="GeneID" id="93228045"/>
<sequence length="344" mass="40345">MRGREITLWLDERWYDALSKQLKGETLEEHLENILDEMCNQLPQREYERISHELWAEQQAEEEAREAARRFAVFHVTENGGSDYILAEEKLELLSTARRLRSYIRKPPDEAPHRFVETLLHTQRISQEEFNSYVSERLDNTGRVVGAYDIDLDSGDMEAVSIMDGWKRFRIRDVSTAAYFAMKKGNASSDERWRIFLDRLEERTLHQEPESEYLSGSRRLCAEDISFAEDIIQNDNLLEFYMEVSFNADQVFGTDVCTSENDDWLNICANYDLDARRVCDTLEVYLQRGNGDEEAFKYRLSAEEQALLLPKMNTYCQEHWGQSLEECSADYLAEQSQELPEMQM</sequence>
<evidence type="ECO:0000313" key="2">
    <source>
        <dbReference type="Proteomes" id="UP000245778"/>
    </source>
</evidence>
<dbReference type="EMBL" id="QEKK01000001">
    <property type="protein sequence ID" value="PVY59708.1"/>
    <property type="molecule type" value="Genomic_DNA"/>
</dbReference>
<name>A0A2U1CFM6_9FIRM</name>
<dbReference type="AlphaFoldDB" id="A0A2U1CFM6"/>
<gene>
    <name evidence="1" type="ORF">C7373_101222</name>
</gene>
<evidence type="ECO:0000313" key="1">
    <source>
        <dbReference type="EMBL" id="PVY59708.1"/>
    </source>
</evidence>
<accession>A0A2U1CFM6</accession>